<dbReference type="EMBL" id="JAWXYG010000003">
    <property type="protein sequence ID" value="KAK4278643.1"/>
    <property type="molecule type" value="Genomic_DNA"/>
</dbReference>
<protein>
    <submittedName>
        <fullName evidence="3">Uncharacterized protein</fullName>
    </submittedName>
</protein>
<accession>A0AAE1TAW3</accession>
<evidence type="ECO:0000313" key="3">
    <source>
        <dbReference type="EMBL" id="KAK4278643.1"/>
    </source>
</evidence>
<feature type="coiled-coil region" evidence="1">
    <location>
        <begin position="354"/>
        <end position="423"/>
    </location>
</feature>
<feature type="region of interest" description="Disordered" evidence="2">
    <location>
        <begin position="287"/>
        <end position="311"/>
    </location>
</feature>
<proteinExistence type="predicted"/>
<evidence type="ECO:0000313" key="4">
    <source>
        <dbReference type="Proteomes" id="UP001293593"/>
    </source>
</evidence>
<dbReference type="Proteomes" id="UP001293593">
    <property type="component" value="Unassembled WGS sequence"/>
</dbReference>
<feature type="compositionally biased region" description="Basic residues" evidence="2">
    <location>
        <begin position="27"/>
        <end position="37"/>
    </location>
</feature>
<dbReference type="AlphaFoldDB" id="A0AAE1TAW3"/>
<feature type="region of interest" description="Disordered" evidence="2">
    <location>
        <begin position="1"/>
        <end position="63"/>
    </location>
</feature>
<dbReference type="PANTHER" id="PTHR35468:SF1">
    <property type="entry name" value="MYOSIN-LIKE PROTEIN"/>
    <property type="match status" value="1"/>
</dbReference>
<reference evidence="3" key="1">
    <citation type="submission" date="2023-10" db="EMBL/GenBank/DDBJ databases">
        <title>Chromosome-level genome of the transformable northern wattle, Acacia crassicarpa.</title>
        <authorList>
            <person name="Massaro I."/>
            <person name="Sinha N.R."/>
            <person name="Poethig S."/>
            <person name="Leichty A.R."/>
        </authorList>
    </citation>
    <scope>NUCLEOTIDE SEQUENCE</scope>
    <source>
        <strain evidence="3">Acra3RX</strain>
        <tissue evidence="3">Leaf</tissue>
    </source>
</reference>
<sequence length="500" mass="57328">MKMSIPASRRPKLSHYPPPPPTPRILHLPRRPRRRPTKPPVGKPSSGEPLRRERKGKLETLFDQERPVARNVPIVVLDYSGGSETRRERVESRESDGVLGGGGLGLEEEKWRFQAEMLRAECNLLRMEKGIVIKKLHRTRAKMERTLKSALEALVSGRIKICEGKDVDMVLEEEIQELTEKLEKLQRRSGAKELDGRKINNFDRQVSVLWRQLEKNGGSLDEIHVKRIQQMAEATLSVKTCSREDDNNFVSSGKLNVEILRRKMEGLSKGILLQSMEEEYNSMHFTANSSLPSSTSSSKRLDFPDSSSGIRVPHREKAGGEGNMCSGQCKAVVQRVVEQVRAETEQWSLMQEMLGQVREEMEELQASRDFWEDRALNSDYQLQTLHNAVQEWRHRALSSESKANDLEAETSLLRHELEMMKKEQNADVHRTKCPLNLSDTQNELEKRIVVCYTKENSHSMDKPNEVMRKKERRLHGNRGTLCALKRSPLGDIRNSSLLMR</sequence>
<name>A0AAE1TAW3_9FABA</name>
<evidence type="ECO:0000256" key="1">
    <source>
        <dbReference type="SAM" id="Coils"/>
    </source>
</evidence>
<feature type="compositionally biased region" description="Low complexity" evidence="2">
    <location>
        <begin position="289"/>
        <end position="298"/>
    </location>
</feature>
<dbReference type="PANTHER" id="PTHR35468">
    <property type="entry name" value="MYOSIN-LIKE PROTEIN"/>
    <property type="match status" value="1"/>
</dbReference>
<gene>
    <name evidence="3" type="ORF">QN277_016464</name>
</gene>
<organism evidence="3 4">
    <name type="scientific">Acacia crassicarpa</name>
    <name type="common">northern wattle</name>
    <dbReference type="NCBI Taxonomy" id="499986"/>
    <lineage>
        <taxon>Eukaryota</taxon>
        <taxon>Viridiplantae</taxon>
        <taxon>Streptophyta</taxon>
        <taxon>Embryophyta</taxon>
        <taxon>Tracheophyta</taxon>
        <taxon>Spermatophyta</taxon>
        <taxon>Magnoliopsida</taxon>
        <taxon>eudicotyledons</taxon>
        <taxon>Gunneridae</taxon>
        <taxon>Pentapetalae</taxon>
        <taxon>rosids</taxon>
        <taxon>fabids</taxon>
        <taxon>Fabales</taxon>
        <taxon>Fabaceae</taxon>
        <taxon>Caesalpinioideae</taxon>
        <taxon>mimosoid clade</taxon>
        <taxon>Acacieae</taxon>
        <taxon>Acacia</taxon>
    </lineage>
</organism>
<keyword evidence="4" id="KW-1185">Reference proteome</keyword>
<evidence type="ECO:0000256" key="2">
    <source>
        <dbReference type="SAM" id="MobiDB-lite"/>
    </source>
</evidence>
<keyword evidence="1" id="KW-0175">Coiled coil</keyword>
<feature type="coiled-coil region" evidence="1">
    <location>
        <begin position="133"/>
        <end position="195"/>
    </location>
</feature>
<comment type="caution">
    <text evidence="3">The sequence shown here is derived from an EMBL/GenBank/DDBJ whole genome shotgun (WGS) entry which is preliminary data.</text>
</comment>